<dbReference type="GO" id="GO:0016020">
    <property type="term" value="C:membrane"/>
    <property type="evidence" value="ECO:0007669"/>
    <property type="project" value="UniProtKB-SubCell"/>
</dbReference>
<keyword evidence="4 6" id="KW-1133">Transmembrane helix</keyword>
<dbReference type="Gene3D" id="1.10.357.140">
    <property type="entry name" value="UbiA prenyltransferase"/>
    <property type="match status" value="1"/>
</dbReference>
<feature type="transmembrane region" description="Helical" evidence="6">
    <location>
        <begin position="264"/>
        <end position="281"/>
    </location>
</feature>
<evidence type="ECO:0000256" key="5">
    <source>
        <dbReference type="ARBA" id="ARBA00023136"/>
    </source>
</evidence>
<feature type="transmembrane region" description="Helical" evidence="6">
    <location>
        <begin position="170"/>
        <end position="190"/>
    </location>
</feature>
<keyword evidence="5 6" id="KW-0472">Membrane</keyword>
<sequence length="310" mass="34667">MWFRINLFGNRKLKAYLQLIRAPNGITAVTNIVAAAAIVSGGQLTWQLLYLVVASMCFYYAGMALNDCLDFAEDAQERPFRPLPSGQISLVRAQKIVSVLFCIALVACYLFNPNNLTSLVLGVCLTLSIVLYNAVFKQGLLGAFTMGSCRLFNWLLGASFVTVTTEQFDLIFALLVASPIFFYITAVTFLSKQETHASNKDTLIMVELLLGLAYLPLVYLHWSVFQLTGWPSLLSWILLTVAALFLLQRFVLLTTNFTPKQIQLTIKWMIIAVIPFDAMLVAMAGHYSIALMLLVLLFPCRMLAQKLYMT</sequence>
<proteinExistence type="predicted"/>
<feature type="transmembrane region" description="Helical" evidence="6">
    <location>
        <begin position="21"/>
        <end position="42"/>
    </location>
</feature>
<feature type="transmembrane region" description="Helical" evidence="6">
    <location>
        <begin position="48"/>
        <end position="69"/>
    </location>
</feature>
<dbReference type="Proteomes" id="UP000019276">
    <property type="component" value="Unassembled WGS sequence"/>
</dbReference>
<evidence type="ECO:0000256" key="2">
    <source>
        <dbReference type="ARBA" id="ARBA00022475"/>
    </source>
</evidence>
<comment type="caution">
    <text evidence="7">The sequence shown here is derived from an EMBL/GenBank/DDBJ whole genome shotgun (WGS) entry which is preliminary data.</text>
</comment>
<feature type="transmembrane region" description="Helical" evidence="6">
    <location>
        <begin position="143"/>
        <end position="164"/>
    </location>
</feature>
<evidence type="ECO:0000256" key="4">
    <source>
        <dbReference type="ARBA" id="ARBA00022989"/>
    </source>
</evidence>
<dbReference type="AlphaFoldDB" id="W7QVD3"/>
<evidence type="ECO:0000256" key="6">
    <source>
        <dbReference type="SAM" id="Phobius"/>
    </source>
</evidence>
<dbReference type="eggNOG" id="COG0382">
    <property type="taxonomic scope" value="Bacteria"/>
</dbReference>
<reference evidence="7 8" key="1">
    <citation type="journal article" date="2014" name="Genome Announc.">
        <title>Draft Genome Sequence of the Agar-Degrading Bacterium Catenovulum sp. Strain DS-2, Isolated from Intestines of Haliotis diversicolor.</title>
        <authorList>
            <person name="Shan D."/>
            <person name="Li X."/>
            <person name="Gu Z."/>
            <person name="Wei G."/>
            <person name="Gao Z."/>
            <person name="Shao Z."/>
        </authorList>
    </citation>
    <scope>NUCLEOTIDE SEQUENCE [LARGE SCALE GENOMIC DNA]</scope>
    <source>
        <strain evidence="7 8">DS-2</strain>
    </source>
</reference>
<dbReference type="EMBL" id="ARZY01000003">
    <property type="protein sequence ID" value="EWH11678.1"/>
    <property type="molecule type" value="Genomic_DNA"/>
</dbReference>
<keyword evidence="3 6" id="KW-0812">Transmembrane</keyword>
<evidence type="ECO:0000313" key="7">
    <source>
        <dbReference type="EMBL" id="EWH11678.1"/>
    </source>
</evidence>
<evidence type="ECO:0000313" key="8">
    <source>
        <dbReference type="Proteomes" id="UP000019276"/>
    </source>
</evidence>
<dbReference type="STRING" id="1328313.DS2_02595"/>
<dbReference type="InterPro" id="IPR000537">
    <property type="entry name" value="UbiA_prenyltransferase"/>
</dbReference>
<feature type="transmembrane region" description="Helical" evidence="6">
    <location>
        <begin position="118"/>
        <end position="136"/>
    </location>
</feature>
<evidence type="ECO:0000256" key="3">
    <source>
        <dbReference type="ARBA" id="ARBA00022692"/>
    </source>
</evidence>
<feature type="transmembrane region" description="Helical" evidence="6">
    <location>
        <begin position="234"/>
        <end position="252"/>
    </location>
</feature>
<name>W7QVD3_9ALTE</name>
<dbReference type="PANTHER" id="PTHR42723">
    <property type="entry name" value="CHLOROPHYLL SYNTHASE"/>
    <property type="match status" value="1"/>
</dbReference>
<dbReference type="Pfam" id="PF01040">
    <property type="entry name" value="UbiA"/>
    <property type="match status" value="1"/>
</dbReference>
<feature type="transmembrane region" description="Helical" evidence="6">
    <location>
        <begin position="287"/>
        <end position="304"/>
    </location>
</feature>
<dbReference type="GO" id="GO:0016765">
    <property type="term" value="F:transferase activity, transferring alkyl or aryl (other than methyl) groups"/>
    <property type="evidence" value="ECO:0007669"/>
    <property type="project" value="InterPro"/>
</dbReference>
<dbReference type="InterPro" id="IPR050475">
    <property type="entry name" value="Prenyltransferase_related"/>
</dbReference>
<dbReference type="CDD" id="cd13964">
    <property type="entry name" value="PT_UbiA_1"/>
    <property type="match status" value="1"/>
</dbReference>
<feature type="transmembrane region" description="Helical" evidence="6">
    <location>
        <begin position="202"/>
        <end position="222"/>
    </location>
</feature>
<keyword evidence="8" id="KW-1185">Reference proteome</keyword>
<keyword evidence="7" id="KW-0808">Transferase</keyword>
<dbReference type="InterPro" id="IPR044878">
    <property type="entry name" value="UbiA_sf"/>
</dbReference>
<evidence type="ECO:0000256" key="1">
    <source>
        <dbReference type="ARBA" id="ARBA00004141"/>
    </source>
</evidence>
<protein>
    <submittedName>
        <fullName evidence="7">UbiA prenyltransferase</fullName>
    </submittedName>
</protein>
<dbReference type="PANTHER" id="PTHR42723:SF1">
    <property type="entry name" value="CHLOROPHYLL SYNTHASE, CHLOROPLASTIC"/>
    <property type="match status" value="1"/>
</dbReference>
<organism evidence="7 8">
    <name type="scientific">Catenovulum agarivorans DS-2</name>
    <dbReference type="NCBI Taxonomy" id="1328313"/>
    <lineage>
        <taxon>Bacteria</taxon>
        <taxon>Pseudomonadati</taxon>
        <taxon>Pseudomonadota</taxon>
        <taxon>Gammaproteobacteria</taxon>
        <taxon>Alteromonadales</taxon>
        <taxon>Alteromonadaceae</taxon>
        <taxon>Catenovulum</taxon>
    </lineage>
</organism>
<gene>
    <name evidence="7" type="ORF">DS2_02595</name>
</gene>
<feature type="transmembrane region" description="Helical" evidence="6">
    <location>
        <begin position="90"/>
        <end position="112"/>
    </location>
</feature>
<comment type="subcellular location">
    <subcellularLocation>
        <location evidence="1">Membrane</location>
        <topology evidence="1">Multi-pass membrane protein</topology>
    </subcellularLocation>
</comment>
<keyword evidence="2" id="KW-1003">Cell membrane</keyword>
<accession>W7QVD3</accession>